<proteinExistence type="predicted"/>
<feature type="transmembrane region" description="Helical" evidence="1">
    <location>
        <begin position="447"/>
        <end position="470"/>
    </location>
</feature>
<accession>A0A9Q0R941</accession>
<feature type="transmembrane region" description="Helical" evidence="1">
    <location>
        <begin position="348"/>
        <end position="369"/>
    </location>
</feature>
<dbReference type="Pfam" id="PF12937">
    <property type="entry name" value="F-box-like"/>
    <property type="match status" value="1"/>
</dbReference>
<keyword evidence="1" id="KW-0472">Membrane</keyword>
<reference evidence="3" key="1">
    <citation type="submission" date="2022-10" db="EMBL/GenBank/DDBJ databases">
        <title>Novel sulphate-reducing endosymbionts in the free-living metamonad Anaeramoeba.</title>
        <authorList>
            <person name="Jerlstrom-Hultqvist J."/>
            <person name="Cepicka I."/>
            <person name="Gallot-Lavallee L."/>
            <person name="Salas-Leiva D."/>
            <person name="Curtis B.A."/>
            <person name="Zahonova K."/>
            <person name="Pipaliya S."/>
            <person name="Dacks J."/>
            <person name="Roger A.J."/>
        </authorList>
    </citation>
    <scope>NUCLEOTIDE SEQUENCE</scope>
    <source>
        <strain evidence="3">BMAN</strain>
    </source>
</reference>
<dbReference type="InterPro" id="IPR036047">
    <property type="entry name" value="F-box-like_dom_sf"/>
</dbReference>
<evidence type="ECO:0000313" key="3">
    <source>
        <dbReference type="EMBL" id="KAJ5071712.1"/>
    </source>
</evidence>
<feature type="transmembrane region" description="Helical" evidence="1">
    <location>
        <begin position="307"/>
        <end position="328"/>
    </location>
</feature>
<dbReference type="SUPFAM" id="SSF81383">
    <property type="entry name" value="F-box domain"/>
    <property type="match status" value="1"/>
</dbReference>
<dbReference type="OrthoDB" id="2095648at2759"/>
<evidence type="ECO:0000313" key="4">
    <source>
        <dbReference type="Proteomes" id="UP001149090"/>
    </source>
</evidence>
<keyword evidence="1" id="KW-0812">Transmembrane</keyword>
<evidence type="ECO:0000256" key="1">
    <source>
        <dbReference type="SAM" id="Phobius"/>
    </source>
</evidence>
<dbReference type="Proteomes" id="UP001149090">
    <property type="component" value="Unassembled WGS sequence"/>
</dbReference>
<dbReference type="InterPro" id="IPR001810">
    <property type="entry name" value="F-box_dom"/>
</dbReference>
<evidence type="ECO:0000259" key="2">
    <source>
        <dbReference type="Pfam" id="PF12937"/>
    </source>
</evidence>
<dbReference type="EMBL" id="JAPDFW010000086">
    <property type="protein sequence ID" value="KAJ5071712.1"/>
    <property type="molecule type" value="Genomic_DNA"/>
</dbReference>
<keyword evidence="4" id="KW-1185">Reference proteome</keyword>
<feature type="transmembrane region" description="Helical" evidence="1">
    <location>
        <begin position="210"/>
        <end position="232"/>
    </location>
</feature>
<sequence>MIPKPSAISLKIFEEMTKIPITINQQKDVLFQDLSLHSLESNSEFSFDLNYFEELPDELLLLIFSKIRKPCYLGICSCVNHQFYRVSNDWTIWKQVLKDYQDSLDFQTVQQNKYNSTISAYGQIGLRDYFANKSSINQDFNESDDSDQNLIDHTELKIKKMEEKFAKEINTNPKQIFVQKINELRKAIQMGNERKKRESIAKIYMNINDVLLHPLFLILSFFIFLVLTPLLAALKLENKIKKSWFLVLIPTFVSLVYSSVSGFCLKEESYLDFITEYYLGFGMLFSPPFILVFIVLVVLKFEYFDSILMVYSLIPLLFLVVFLAYPSLKNFYAKSDTQFKSSFYEDQLFFFGFPVSGIVLFIAMIFFSIGIDFKKSDNGLIIAGFAILMGFGLYGLIGMIFGIFSKKSNISKTFYVICIFEFLFACVFIASEVMLMLNLVFNFSISYFFVFIPFFIVFGFTTLFLLGFWWKNF</sequence>
<feature type="transmembrane region" description="Helical" evidence="1">
    <location>
        <begin position="244"/>
        <end position="265"/>
    </location>
</feature>
<dbReference type="AlphaFoldDB" id="A0A9Q0R941"/>
<name>A0A9Q0R941_ANAIG</name>
<organism evidence="3 4">
    <name type="scientific">Anaeramoeba ignava</name>
    <name type="common">Anaerobic marine amoeba</name>
    <dbReference type="NCBI Taxonomy" id="1746090"/>
    <lineage>
        <taxon>Eukaryota</taxon>
        <taxon>Metamonada</taxon>
        <taxon>Anaeramoebidae</taxon>
        <taxon>Anaeramoeba</taxon>
    </lineage>
</organism>
<dbReference type="Gene3D" id="1.20.1280.50">
    <property type="match status" value="1"/>
</dbReference>
<feature type="transmembrane region" description="Helical" evidence="1">
    <location>
        <begin position="414"/>
        <end position="441"/>
    </location>
</feature>
<protein>
    <submittedName>
        <fullName evidence="3">F-box only protein</fullName>
    </submittedName>
</protein>
<gene>
    <name evidence="3" type="ORF">M0811_10121</name>
</gene>
<comment type="caution">
    <text evidence="3">The sequence shown here is derived from an EMBL/GenBank/DDBJ whole genome shotgun (WGS) entry which is preliminary data.</text>
</comment>
<feature type="transmembrane region" description="Helical" evidence="1">
    <location>
        <begin position="381"/>
        <end position="402"/>
    </location>
</feature>
<feature type="domain" description="F-box" evidence="2">
    <location>
        <begin position="52"/>
        <end position="96"/>
    </location>
</feature>
<feature type="transmembrane region" description="Helical" evidence="1">
    <location>
        <begin position="277"/>
        <end position="301"/>
    </location>
</feature>
<keyword evidence="1" id="KW-1133">Transmembrane helix</keyword>